<gene>
    <name evidence="10" type="ORF">H6P81_011545</name>
</gene>
<sequence length="776" mass="84255">MASTSRFILLVSALFVPFLFLCAHSSKPPFACDASDPSTSSYAFCNQTLPIGDRVKDLVSRLSLEEKISQLVNRAPDIPRLGIPSYRWWSEALHGVSAGGGGVNFTGSTIPSATSFPQVILTAASFDPNLWYRIGQAIGIEARALYNTGQAGGLTFWAPNINIFRDPRWGRGQETPGEDPTMAGKYSINFVRGFQGDPIEGAKSDSLPLKASACCKHFTAYDLDNWNDTTRYDFDAKVTEQDLADTYQPPFRNCVEQGRASGIMCSYNSVNGVPPCGDYVLLSKTARQDWGFNGYVVSDCDAVSTIYKVHNYTKTPEDAAALVLKAGLDVNCGSVLQKYTDSALRQQKLSENDIDRALHNLFSVRMRLGLFNGDPVHQPFGDIGPDQACSLEHQKLALEAARYGIVLLKNSAGLLPLSKTSPGSVAVIGPNADNATTLLGNYAGVPCKRISPLGALLNYVNDIRYVPGCEQVSCSQVDISSPVEAAKAVDHVILIMGLDQTQEREKLDRVDLALPGYQDSLITSVADVSKNPVILIVLSGGPVDITYAKNHPKIGAILWAGYPGEAGGVAIADVIFGNHNPGGRLPVTWYPQSFTQVPMTDMRMRASPGYPGRTYRFYNGRPVFKFGYGLSYSSHSYEFVSVTRKQLFLNHSSPIQAKKLSSSGALYDTALMGAEVCENLEFSAIVRVQNRGEMGGKHSVLLFVRRATDRKPGAPIKELVGFESVDLEAGASGEVEFVVKPCEHLSRTEEDGTRVMENGSHHLLVGDAQFRVTLVG</sequence>
<keyword evidence="6" id="KW-0325">Glycoprotein</keyword>
<feature type="signal peptide" evidence="8">
    <location>
        <begin position="1"/>
        <end position="25"/>
    </location>
</feature>
<dbReference type="AlphaFoldDB" id="A0AAV7ERT6"/>
<protein>
    <recommendedName>
        <fullName evidence="9">Fibronectin type III-like domain-containing protein</fullName>
    </recommendedName>
</protein>
<dbReference type="SMART" id="SM01217">
    <property type="entry name" value="Fn3_like"/>
    <property type="match status" value="1"/>
</dbReference>
<evidence type="ECO:0000256" key="2">
    <source>
        <dbReference type="ARBA" id="ARBA00005336"/>
    </source>
</evidence>
<feature type="domain" description="Fibronectin type III-like" evidence="9">
    <location>
        <begin position="698"/>
        <end position="769"/>
    </location>
</feature>
<keyword evidence="5" id="KW-0378">Hydrolase</keyword>
<dbReference type="GO" id="GO:0031222">
    <property type="term" value="P:arabinan catabolic process"/>
    <property type="evidence" value="ECO:0007669"/>
    <property type="project" value="TreeGrafter"/>
</dbReference>
<keyword evidence="11" id="KW-1185">Reference proteome</keyword>
<evidence type="ECO:0000256" key="3">
    <source>
        <dbReference type="ARBA" id="ARBA00022525"/>
    </source>
</evidence>
<feature type="chain" id="PRO_5043630665" description="Fibronectin type III-like domain-containing protein" evidence="8">
    <location>
        <begin position="26"/>
        <end position="776"/>
    </location>
</feature>
<dbReference type="InterPro" id="IPR017853">
    <property type="entry name" value="GH"/>
</dbReference>
<dbReference type="Pfam" id="PF01915">
    <property type="entry name" value="Glyco_hydro_3_C"/>
    <property type="match status" value="1"/>
</dbReference>
<dbReference type="SUPFAM" id="SSF52279">
    <property type="entry name" value="Beta-D-glucan exohydrolase, C-terminal domain"/>
    <property type="match status" value="1"/>
</dbReference>
<dbReference type="InterPro" id="IPR036881">
    <property type="entry name" value="Glyco_hydro_3_C_sf"/>
</dbReference>
<dbReference type="Gene3D" id="2.60.40.10">
    <property type="entry name" value="Immunoglobulins"/>
    <property type="match status" value="1"/>
</dbReference>
<dbReference type="Proteomes" id="UP000825729">
    <property type="component" value="Unassembled WGS sequence"/>
</dbReference>
<dbReference type="Gene3D" id="3.40.50.1700">
    <property type="entry name" value="Glycoside hydrolase family 3 C-terminal domain"/>
    <property type="match status" value="1"/>
</dbReference>
<dbReference type="SUPFAM" id="SSF51445">
    <property type="entry name" value="(Trans)glycosidases"/>
    <property type="match status" value="1"/>
</dbReference>
<evidence type="ECO:0000256" key="5">
    <source>
        <dbReference type="ARBA" id="ARBA00022801"/>
    </source>
</evidence>
<comment type="caution">
    <text evidence="10">The sequence shown here is derived from an EMBL/GenBank/DDBJ whole genome shotgun (WGS) entry which is preliminary data.</text>
</comment>
<name>A0AAV7ERT6_ARIFI</name>
<dbReference type="InterPro" id="IPR013783">
    <property type="entry name" value="Ig-like_fold"/>
</dbReference>
<reference evidence="10 11" key="1">
    <citation type="submission" date="2021-07" db="EMBL/GenBank/DDBJ databases">
        <title>The Aristolochia fimbriata genome: insights into angiosperm evolution, floral development and chemical biosynthesis.</title>
        <authorList>
            <person name="Jiao Y."/>
        </authorList>
    </citation>
    <scope>NUCLEOTIDE SEQUENCE [LARGE SCALE GENOMIC DNA]</scope>
    <source>
        <strain evidence="10">IBCAS-2021</strain>
        <tissue evidence="10">Leaf</tissue>
    </source>
</reference>
<evidence type="ECO:0000256" key="7">
    <source>
        <dbReference type="ARBA" id="ARBA00023295"/>
    </source>
</evidence>
<dbReference type="InterPro" id="IPR044993">
    <property type="entry name" value="BXL"/>
</dbReference>
<dbReference type="GO" id="GO:0009505">
    <property type="term" value="C:plant-type cell wall"/>
    <property type="evidence" value="ECO:0007669"/>
    <property type="project" value="TreeGrafter"/>
</dbReference>
<comment type="similarity">
    <text evidence="2">Belongs to the glycosyl hydrolase 3 family.</text>
</comment>
<accession>A0AAV7ERT6</accession>
<dbReference type="GO" id="GO:0005576">
    <property type="term" value="C:extracellular region"/>
    <property type="evidence" value="ECO:0007669"/>
    <property type="project" value="UniProtKB-SubCell"/>
</dbReference>
<dbReference type="PRINTS" id="PR00133">
    <property type="entry name" value="GLHYDRLASE3"/>
</dbReference>
<evidence type="ECO:0000313" key="11">
    <source>
        <dbReference type="Proteomes" id="UP000825729"/>
    </source>
</evidence>
<keyword evidence="7" id="KW-0326">Glycosidase</keyword>
<evidence type="ECO:0000256" key="6">
    <source>
        <dbReference type="ARBA" id="ARBA00023180"/>
    </source>
</evidence>
<dbReference type="InterPro" id="IPR001764">
    <property type="entry name" value="Glyco_hydro_3_N"/>
</dbReference>
<keyword evidence="3" id="KW-0964">Secreted</keyword>
<dbReference type="InterPro" id="IPR002772">
    <property type="entry name" value="Glyco_hydro_3_C"/>
</dbReference>
<dbReference type="InterPro" id="IPR026891">
    <property type="entry name" value="Fn3-like"/>
</dbReference>
<evidence type="ECO:0000256" key="8">
    <source>
        <dbReference type="SAM" id="SignalP"/>
    </source>
</evidence>
<keyword evidence="4 8" id="KW-0732">Signal</keyword>
<evidence type="ECO:0000313" key="10">
    <source>
        <dbReference type="EMBL" id="KAG9451580.1"/>
    </source>
</evidence>
<dbReference type="FunFam" id="3.40.50.1700:FF:000001">
    <property type="entry name" value="probable beta-D-xylosidase 2"/>
    <property type="match status" value="1"/>
</dbReference>
<dbReference type="Pfam" id="PF14310">
    <property type="entry name" value="Fn3-like"/>
    <property type="match status" value="1"/>
</dbReference>
<dbReference type="PANTHER" id="PTHR42721:SF3">
    <property type="entry name" value="BETA-D-XYLOSIDASE 5-RELATED"/>
    <property type="match status" value="1"/>
</dbReference>
<dbReference type="InterPro" id="IPR036962">
    <property type="entry name" value="Glyco_hydro_3_N_sf"/>
</dbReference>
<organism evidence="10 11">
    <name type="scientific">Aristolochia fimbriata</name>
    <name type="common">White veined hardy Dutchman's pipe vine</name>
    <dbReference type="NCBI Taxonomy" id="158543"/>
    <lineage>
        <taxon>Eukaryota</taxon>
        <taxon>Viridiplantae</taxon>
        <taxon>Streptophyta</taxon>
        <taxon>Embryophyta</taxon>
        <taxon>Tracheophyta</taxon>
        <taxon>Spermatophyta</taxon>
        <taxon>Magnoliopsida</taxon>
        <taxon>Magnoliidae</taxon>
        <taxon>Piperales</taxon>
        <taxon>Aristolochiaceae</taxon>
        <taxon>Aristolochia</taxon>
    </lineage>
</organism>
<dbReference type="FunFam" id="3.20.20.300:FF:000004">
    <property type="entry name" value="probable beta-D-xylosidase 7"/>
    <property type="match status" value="1"/>
</dbReference>
<evidence type="ECO:0000256" key="1">
    <source>
        <dbReference type="ARBA" id="ARBA00004613"/>
    </source>
</evidence>
<dbReference type="PANTHER" id="PTHR42721">
    <property type="entry name" value="SUGAR HYDROLASE-RELATED"/>
    <property type="match status" value="1"/>
</dbReference>
<dbReference type="EMBL" id="JAINDJ010000004">
    <property type="protein sequence ID" value="KAG9451580.1"/>
    <property type="molecule type" value="Genomic_DNA"/>
</dbReference>
<dbReference type="Pfam" id="PF00933">
    <property type="entry name" value="Glyco_hydro_3"/>
    <property type="match status" value="1"/>
</dbReference>
<dbReference type="Gene3D" id="3.20.20.300">
    <property type="entry name" value="Glycoside hydrolase, family 3, N-terminal domain"/>
    <property type="match status" value="1"/>
</dbReference>
<evidence type="ECO:0000256" key="4">
    <source>
        <dbReference type="ARBA" id="ARBA00022729"/>
    </source>
</evidence>
<dbReference type="GO" id="GO:0046556">
    <property type="term" value="F:alpha-L-arabinofuranosidase activity"/>
    <property type="evidence" value="ECO:0007669"/>
    <property type="project" value="TreeGrafter"/>
</dbReference>
<dbReference type="GO" id="GO:0009044">
    <property type="term" value="F:xylan 1,4-beta-xylosidase activity"/>
    <property type="evidence" value="ECO:0007669"/>
    <property type="project" value="InterPro"/>
</dbReference>
<evidence type="ECO:0000259" key="9">
    <source>
        <dbReference type="SMART" id="SM01217"/>
    </source>
</evidence>
<comment type="subcellular location">
    <subcellularLocation>
        <location evidence="1">Secreted</location>
    </subcellularLocation>
</comment>
<proteinExistence type="inferred from homology"/>
<dbReference type="GO" id="GO:0045493">
    <property type="term" value="P:xylan catabolic process"/>
    <property type="evidence" value="ECO:0007669"/>
    <property type="project" value="InterPro"/>
</dbReference>